<name>A0AAE1NWE6_9EUCA</name>
<sequence length="69" mass="7793">MHFSPEDYVDNGLLQSAKVQQQAYEFNMKPHHLGISNTTLGSTCSMRNKRHGSVYSSGEWYDVGNNQPC</sequence>
<reference evidence="1" key="1">
    <citation type="submission" date="2023-11" db="EMBL/GenBank/DDBJ databases">
        <title>Genome assemblies of two species of porcelain crab, Petrolisthes cinctipes and Petrolisthes manimaculis (Anomura: Porcellanidae).</title>
        <authorList>
            <person name="Angst P."/>
        </authorList>
    </citation>
    <scope>NUCLEOTIDE SEQUENCE</scope>
    <source>
        <strain evidence="1">PB745_02</strain>
        <tissue evidence="1">Gill</tissue>
    </source>
</reference>
<evidence type="ECO:0000313" key="1">
    <source>
        <dbReference type="EMBL" id="KAK4297328.1"/>
    </source>
</evidence>
<protein>
    <submittedName>
        <fullName evidence="1">Uncharacterized protein</fullName>
    </submittedName>
</protein>
<proteinExistence type="predicted"/>
<gene>
    <name evidence="1" type="ORF">Pmani_030243</name>
</gene>
<dbReference type="EMBL" id="JAWZYT010003657">
    <property type="protein sequence ID" value="KAK4297328.1"/>
    <property type="molecule type" value="Genomic_DNA"/>
</dbReference>
<keyword evidence="2" id="KW-1185">Reference proteome</keyword>
<organism evidence="1 2">
    <name type="scientific">Petrolisthes manimaculis</name>
    <dbReference type="NCBI Taxonomy" id="1843537"/>
    <lineage>
        <taxon>Eukaryota</taxon>
        <taxon>Metazoa</taxon>
        <taxon>Ecdysozoa</taxon>
        <taxon>Arthropoda</taxon>
        <taxon>Crustacea</taxon>
        <taxon>Multicrustacea</taxon>
        <taxon>Malacostraca</taxon>
        <taxon>Eumalacostraca</taxon>
        <taxon>Eucarida</taxon>
        <taxon>Decapoda</taxon>
        <taxon>Pleocyemata</taxon>
        <taxon>Anomura</taxon>
        <taxon>Galatheoidea</taxon>
        <taxon>Porcellanidae</taxon>
        <taxon>Petrolisthes</taxon>
    </lineage>
</organism>
<dbReference type="AlphaFoldDB" id="A0AAE1NWE6"/>
<comment type="caution">
    <text evidence="1">The sequence shown here is derived from an EMBL/GenBank/DDBJ whole genome shotgun (WGS) entry which is preliminary data.</text>
</comment>
<dbReference type="Proteomes" id="UP001292094">
    <property type="component" value="Unassembled WGS sequence"/>
</dbReference>
<accession>A0AAE1NWE6</accession>
<evidence type="ECO:0000313" key="2">
    <source>
        <dbReference type="Proteomes" id="UP001292094"/>
    </source>
</evidence>